<name>A0A497EPM2_9CREN</name>
<evidence type="ECO:0000259" key="1">
    <source>
        <dbReference type="PROSITE" id="PS51186"/>
    </source>
</evidence>
<dbReference type="InterPro" id="IPR045057">
    <property type="entry name" value="Gcn5-rel_NAT"/>
</dbReference>
<dbReference type="PANTHER" id="PTHR31435:SF9">
    <property type="entry name" value="PROTEIN NATD1"/>
    <property type="match status" value="1"/>
</dbReference>
<dbReference type="GO" id="GO:0016747">
    <property type="term" value="F:acyltransferase activity, transferring groups other than amino-acyl groups"/>
    <property type="evidence" value="ECO:0007669"/>
    <property type="project" value="InterPro"/>
</dbReference>
<organism evidence="3 4">
    <name type="scientific">Thermoproteota archaeon</name>
    <dbReference type="NCBI Taxonomy" id="2056631"/>
    <lineage>
        <taxon>Archaea</taxon>
        <taxon>Thermoproteota</taxon>
    </lineage>
</organism>
<dbReference type="SUPFAM" id="SSF55729">
    <property type="entry name" value="Acyl-CoA N-acyltransferases (Nat)"/>
    <property type="match status" value="1"/>
</dbReference>
<dbReference type="PROSITE" id="PS51186">
    <property type="entry name" value="GNAT"/>
    <property type="match status" value="1"/>
</dbReference>
<gene>
    <name evidence="3" type="ORF">DRJ31_05865</name>
</gene>
<dbReference type="CDD" id="cd04301">
    <property type="entry name" value="NAT_SF"/>
    <property type="match status" value="1"/>
</dbReference>
<dbReference type="Gene3D" id="3.40.630.30">
    <property type="match status" value="1"/>
</dbReference>
<accession>A0A497EPM2</accession>
<dbReference type="EMBL" id="QMQV01000049">
    <property type="protein sequence ID" value="RLE49086.1"/>
    <property type="molecule type" value="Genomic_DNA"/>
</dbReference>
<protein>
    <submittedName>
        <fullName evidence="3">GNAT family N-acetyltransferase</fullName>
    </submittedName>
</protein>
<dbReference type="InterPro" id="IPR000182">
    <property type="entry name" value="GNAT_dom"/>
</dbReference>
<dbReference type="InterPro" id="IPR031165">
    <property type="entry name" value="GNAT_YJDJ"/>
</dbReference>
<evidence type="ECO:0000259" key="2">
    <source>
        <dbReference type="PROSITE" id="PS51729"/>
    </source>
</evidence>
<reference evidence="3 4" key="1">
    <citation type="submission" date="2018-06" db="EMBL/GenBank/DDBJ databases">
        <title>Extensive metabolic versatility and redundancy in microbially diverse, dynamic hydrothermal sediments.</title>
        <authorList>
            <person name="Dombrowski N."/>
            <person name="Teske A."/>
            <person name="Baker B.J."/>
        </authorList>
    </citation>
    <scope>NUCLEOTIDE SEQUENCE [LARGE SCALE GENOMIC DNA]</scope>
    <source>
        <strain evidence="3">B66_G16</strain>
    </source>
</reference>
<dbReference type="PROSITE" id="PS51729">
    <property type="entry name" value="GNAT_YJDJ"/>
    <property type="match status" value="1"/>
</dbReference>
<dbReference type="InterPro" id="IPR016181">
    <property type="entry name" value="Acyl_CoA_acyltransferase"/>
</dbReference>
<evidence type="ECO:0000313" key="4">
    <source>
        <dbReference type="Proteomes" id="UP000278475"/>
    </source>
</evidence>
<comment type="caution">
    <text evidence="3">The sequence shown here is derived from an EMBL/GenBank/DDBJ whole genome shotgun (WGS) entry which is preliminary data.</text>
</comment>
<proteinExistence type="predicted"/>
<sequence>MSARNQESTYKPIIRESQGLIFIRLAPGKYAFLRYSVNESKMLINEAYTPEEYRGRGLATKLMEAAVSYAKERNLKIIPVCSFARHYLNKHPELSNLFEQA</sequence>
<dbReference type="PANTHER" id="PTHR31435">
    <property type="entry name" value="PROTEIN NATD1"/>
    <property type="match status" value="1"/>
</dbReference>
<feature type="domain" description="N-acetyltransferase" evidence="1">
    <location>
        <begin position="1"/>
        <end position="101"/>
    </location>
</feature>
<dbReference type="Pfam" id="PF14542">
    <property type="entry name" value="Acetyltransf_CG"/>
    <property type="match status" value="1"/>
</dbReference>
<evidence type="ECO:0000313" key="3">
    <source>
        <dbReference type="EMBL" id="RLE49086.1"/>
    </source>
</evidence>
<feature type="domain" description="N-acetyltransferase" evidence="2">
    <location>
        <begin position="13"/>
        <end position="99"/>
    </location>
</feature>
<dbReference type="Proteomes" id="UP000278475">
    <property type="component" value="Unassembled WGS sequence"/>
</dbReference>
<dbReference type="AlphaFoldDB" id="A0A497EPM2"/>